<proteinExistence type="inferred from homology"/>
<evidence type="ECO:0000256" key="1">
    <source>
        <dbReference type="ARBA" id="ARBA00022754"/>
    </source>
</evidence>
<dbReference type="PROSITE" id="PS51842">
    <property type="entry name" value="IF_ROD_2"/>
    <property type="match status" value="1"/>
</dbReference>
<dbReference type="AlphaFoldDB" id="A0A815LQN4"/>
<dbReference type="SUPFAM" id="SSF74853">
    <property type="entry name" value="Lamin A/C globular tail domain"/>
    <property type="match status" value="1"/>
</dbReference>
<feature type="coiled-coil region" evidence="4">
    <location>
        <begin position="37"/>
        <end position="121"/>
    </location>
</feature>
<protein>
    <submittedName>
        <fullName evidence="10">Uncharacterized protein</fullName>
    </submittedName>
</protein>
<keyword evidence="1 3" id="KW-0403">Intermediate filament</keyword>
<organism evidence="10 11">
    <name type="scientific">Adineta steineri</name>
    <dbReference type="NCBI Taxonomy" id="433720"/>
    <lineage>
        <taxon>Eukaryota</taxon>
        <taxon>Metazoa</taxon>
        <taxon>Spiralia</taxon>
        <taxon>Gnathifera</taxon>
        <taxon>Rotifera</taxon>
        <taxon>Eurotatoria</taxon>
        <taxon>Bdelloidea</taxon>
        <taxon>Adinetida</taxon>
        <taxon>Adinetidae</taxon>
        <taxon>Adineta</taxon>
    </lineage>
</organism>
<feature type="domain" description="IF rod" evidence="7">
    <location>
        <begin position="47"/>
        <end position="405"/>
    </location>
</feature>
<evidence type="ECO:0000256" key="4">
    <source>
        <dbReference type="SAM" id="Coils"/>
    </source>
</evidence>
<evidence type="ECO:0000256" key="3">
    <source>
        <dbReference type="RuleBase" id="RU000685"/>
    </source>
</evidence>
<dbReference type="GO" id="GO:0006998">
    <property type="term" value="P:nuclear envelope organization"/>
    <property type="evidence" value="ECO:0007669"/>
    <property type="project" value="TreeGrafter"/>
</dbReference>
<dbReference type="SMART" id="SM01391">
    <property type="entry name" value="Filament"/>
    <property type="match status" value="1"/>
</dbReference>
<dbReference type="PANTHER" id="PTHR45721:SF12">
    <property type="entry name" value="INTERMEDIATE FILAMENT PROTEIN IFA-1"/>
    <property type="match status" value="1"/>
</dbReference>
<evidence type="ECO:0000313" key="10">
    <source>
        <dbReference type="EMBL" id="CAF1409988.1"/>
    </source>
</evidence>
<dbReference type="PROSITE" id="PS51841">
    <property type="entry name" value="LTD"/>
    <property type="match status" value="1"/>
</dbReference>
<dbReference type="InterPro" id="IPR036415">
    <property type="entry name" value="Lamin_tail_dom_sf"/>
</dbReference>
<dbReference type="EMBL" id="CAJNOI010000017">
    <property type="protein sequence ID" value="CAF0816999.1"/>
    <property type="molecule type" value="Genomic_DNA"/>
</dbReference>
<feature type="compositionally biased region" description="Gly residues" evidence="5">
    <location>
        <begin position="412"/>
        <end position="427"/>
    </location>
</feature>
<dbReference type="Pfam" id="PF00932">
    <property type="entry name" value="LTD"/>
    <property type="match status" value="1"/>
</dbReference>
<dbReference type="GO" id="GO:0005882">
    <property type="term" value="C:intermediate filament"/>
    <property type="evidence" value="ECO:0007669"/>
    <property type="project" value="UniProtKB-KW"/>
</dbReference>
<dbReference type="InterPro" id="IPR001322">
    <property type="entry name" value="Lamin_tail_dom"/>
</dbReference>
<reference evidence="10" key="1">
    <citation type="submission" date="2021-02" db="EMBL/GenBank/DDBJ databases">
        <authorList>
            <person name="Nowell W R."/>
        </authorList>
    </citation>
    <scope>NUCLEOTIDE SEQUENCE</scope>
</reference>
<sequence>MADRSSDQTVIRRTIIERGFRAANDTQPGGRAAVEAMRNFHHQHEEEKREMQELNTKFGAYLDRVKFLETQNRKLQSQLDELKQKWGFDSGKVKEQYDQALVSLRKQIDDVTRDKALAELRAKRAEYDASLIKHQTDFANELVNLDRNRFAMLKQQLEGSGSELDALRGRFEDKKQEIERSKNEVKRLLEQLENLKNEFDSESMGRVMIQNELQTLEEQLAFMKAIHEEERNELASLGTLPIDVSQFYRTELTRAIADIKNDFEALSQAQRRELEEYYRIKTEEIREQAAEQKRKIDEARRSGAVEVMDLSSLKSMLSENRDNYNGLQKEHADLSNHLRQLEEDFERISGEHSRAQNERDRELGDLRNQAEQREQAIAAVLENNVSLRFEINTYRRLLEVEEGHLQRMEGGDLSGGRGGGGGGGGGAASSSSSYHYQTGSSVGGASAARFDTQASDVSTKKMTVQKSARGPIAIDQVDPQGNFIVIENAGSTGKDQDMKNWTIRRKIDSKEDIVYKFPDNFVLQSRSRIRVLSRTASKGSVNQKETLVAENVPTWGTGSNMVTRLLDANGDEKALFNQKFQ</sequence>
<feature type="domain" description="LTD" evidence="6">
    <location>
        <begin position="460"/>
        <end position="580"/>
    </location>
</feature>
<dbReference type="InterPro" id="IPR039008">
    <property type="entry name" value="IF_rod_dom"/>
</dbReference>
<evidence type="ECO:0000313" key="11">
    <source>
        <dbReference type="Proteomes" id="UP000663832"/>
    </source>
</evidence>
<evidence type="ECO:0000259" key="6">
    <source>
        <dbReference type="PROSITE" id="PS51841"/>
    </source>
</evidence>
<evidence type="ECO:0000259" key="7">
    <source>
        <dbReference type="PROSITE" id="PS51842"/>
    </source>
</evidence>
<dbReference type="GO" id="GO:0031507">
    <property type="term" value="P:heterochromatin formation"/>
    <property type="evidence" value="ECO:0007669"/>
    <property type="project" value="TreeGrafter"/>
</dbReference>
<keyword evidence="2 4" id="KW-0175">Coiled coil</keyword>
<dbReference type="PROSITE" id="PS00226">
    <property type="entry name" value="IF_ROD_1"/>
    <property type="match status" value="1"/>
</dbReference>
<dbReference type="Proteomes" id="UP000663877">
    <property type="component" value="Unassembled WGS sequence"/>
</dbReference>
<accession>A0A815LQN4</accession>
<dbReference type="GO" id="GO:0005200">
    <property type="term" value="F:structural constituent of cytoskeleton"/>
    <property type="evidence" value="ECO:0007669"/>
    <property type="project" value="TreeGrafter"/>
</dbReference>
<dbReference type="GO" id="GO:0007097">
    <property type="term" value="P:nuclear migration"/>
    <property type="evidence" value="ECO:0007669"/>
    <property type="project" value="TreeGrafter"/>
</dbReference>
<dbReference type="SUPFAM" id="SSF64593">
    <property type="entry name" value="Intermediate filament protein, coiled coil region"/>
    <property type="match status" value="2"/>
</dbReference>
<dbReference type="EMBL" id="CAJNOM010000370">
    <property type="protein sequence ID" value="CAF1399148.1"/>
    <property type="molecule type" value="Genomic_DNA"/>
</dbReference>
<dbReference type="Gene3D" id="1.20.5.1160">
    <property type="entry name" value="Vasodilator-stimulated phosphoprotein"/>
    <property type="match status" value="1"/>
</dbReference>
<comment type="similarity">
    <text evidence="3">Belongs to the intermediate filament family.</text>
</comment>
<dbReference type="InterPro" id="IPR018039">
    <property type="entry name" value="IF_conserved"/>
</dbReference>
<dbReference type="GO" id="GO:0090435">
    <property type="term" value="P:protein localization to nuclear envelope"/>
    <property type="evidence" value="ECO:0007669"/>
    <property type="project" value="TreeGrafter"/>
</dbReference>
<evidence type="ECO:0000313" key="9">
    <source>
        <dbReference type="EMBL" id="CAF1399148.1"/>
    </source>
</evidence>
<dbReference type="Proteomes" id="UP000663832">
    <property type="component" value="Unassembled WGS sequence"/>
</dbReference>
<keyword evidence="11" id="KW-1185">Reference proteome</keyword>
<evidence type="ECO:0000256" key="2">
    <source>
        <dbReference type="ARBA" id="ARBA00023054"/>
    </source>
</evidence>
<gene>
    <name evidence="8" type="ORF">BJG266_LOCUS6046</name>
    <name evidence="9" type="ORF">QVE165_LOCUS36655</name>
    <name evidence="10" type="ORF">QVE165_LOCUS37422</name>
</gene>
<evidence type="ECO:0000256" key="5">
    <source>
        <dbReference type="SAM" id="MobiDB-lite"/>
    </source>
</evidence>
<dbReference type="Gene3D" id="1.20.5.170">
    <property type="match status" value="1"/>
</dbReference>
<feature type="coiled-coil region" evidence="4">
    <location>
        <begin position="164"/>
        <end position="383"/>
    </location>
</feature>
<dbReference type="Gene3D" id="2.60.40.1260">
    <property type="entry name" value="Lamin Tail domain"/>
    <property type="match status" value="1"/>
</dbReference>
<dbReference type="GO" id="GO:0051664">
    <property type="term" value="P:nuclear pore localization"/>
    <property type="evidence" value="ECO:0007669"/>
    <property type="project" value="TreeGrafter"/>
</dbReference>
<evidence type="ECO:0000313" key="8">
    <source>
        <dbReference type="EMBL" id="CAF0816999.1"/>
    </source>
</evidence>
<dbReference type="Pfam" id="PF00038">
    <property type="entry name" value="Filament"/>
    <property type="match status" value="1"/>
</dbReference>
<dbReference type="GO" id="GO:0005652">
    <property type="term" value="C:nuclear lamina"/>
    <property type="evidence" value="ECO:0007669"/>
    <property type="project" value="TreeGrafter"/>
</dbReference>
<dbReference type="PANTHER" id="PTHR45721">
    <property type="entry name" value="LAMIN DM0-RELATED"/>
    <property type="match status" value="1"/>
</dbReference>
<feature type="region of interest" description="Disordered" evidence="5">
    <location>
        <begin position="408"/>
        <end position="444"/>
    </location>
</feature>
<comment type="caution">
    <text evidence="10">The sequence shown here is derived from an EMBL/GenBank/DDBJ whole genome shotgun (WGS) entry which is preliminary data.</text>
</comment>
<name>A0A815LQN4_9BILA</name>
<dbReference type="OrthoDB" id="2441647at2759"/>
<dbReference type="EMBL" id="CAJNOM010000388">
    <property type="protein sequence ID" value="CAF1409988.1"/>
    <property type="molecule type" value="Genomic_DNA"/>
</dbReference>